<evidence type="ECO:0000256" key="2">
    <source>
        <dbReference type="SAM" id="SignalP"/>
    </source>
</evidence>
<keyword evidence="1" id="KW-0812">Transmembrane</keyword>
<name>A0A8T0A260_9BILA</name>
<gene>
    <name evidence="3" type="ORF">Mgra_00001396</name>
</gene>
<keyword evidence="1" id="KW-0472">Membrane</keyword>
<evidence type="ECO:0000256" key="1">
    <source>
        <dbReference type="SAM" id="Phobius"/>
    </source>
</evidence>
<keyword evidence="4" id="KW-1185">Reference proteome</keyword>
<dbReference type="Pfam" id="PF21203">
    <property type="entry name" value="ECM10"/>
    <property type="match status" value="1"/>
</dbReference>
<dbReference type="EMBL" id="JABEBT010000007">
    <property type="protein sequence ID" value="KAF7639163.1"/>
    <property type="molecule type" value="Genomic_DNA"/>
</dbReference>
<feature type="chain" id="PRO_5035718057" description="ER membrane protein complex subunit 10" evidence="2">
    <location>
        <begin position="17"/>
        <end position="241"/>
    </location>
</feature>
<feature type="transmembrane region" description="Helical" evidence="1">
    <location>
        <begin position="194"/>
        <end position="216"/>
    </location>
</feature>
<organism evidence="3 4">
    <name type="scientific">Meloidogyne graminicola</name>
    <dbReference type="NCBI Taxonomy" id="189291"/>
    <lineage>
        <taxon>Eukaryota</taxon>
        <taxon>Metazoa</taxon>
        <taxon>Ecdysozoa</taxon>
        <taxon>Nematoda</taxon>
        <taxon>Chromadorea</taxon>
        <taxon>Rhabditida</taxon>
        <taxon>Tylenchina</taxon>
        <taxon>Tylenchomorpha</taxon>
        <taxon>Tylenchoidea</taxon>
        <taxon>Meloidogynidae</taxon>
        <taxon>Meloidogyninae</taxon>
        <taxon>Meloidogyne</taxon>
    </lineage>
</organism>
<dbReference type="AlphaFoldDB" id="A0A8T0A260"/>
<evidence type="ECO:0000313" key="4">
    <source>
        <dbReference type="Proteomes" id="UP000605970"/>
    </source>
</evidence>
<evidence type="ECO:0000313" key="3">
    <source>
        <dbReference type="EMBL" id="KAF7639163.1"/>
    </source>
</evidence>
<dbReference type="Proteomes" id="UP000605970">
    <property type="component" value="Unassembled WGS sequence"/>
</dbReference>
<proteinExistence type="predicted"/>
<keyword evidence="2" id="KW-0732">Signal</keyword>
<feature type="signal peptide" evidence="2">
    <location>
        <begin position="1"/>
        <end position="16"/>
    </location>
</feature>
<keyword evidence="1" id="KW-1133">Transmembrane helix</keyword>
<protein>
    <recommendedName>
        <fullName evidence="5">ER membrane protein complex subunit 10</fullName>
    </recommendedName>
</protein>
<evidence type="ECO:0008006" key="5">
    <source>
        <dbReference type="Google" id="ProtNLM"/>
    </source>
</evidence>
<dbReference type="OrthoDB" id="1894652at2759"/>
<reference evidence="3" key="1">
    <citation type="journal article" date="2020" name="Ecol. Evol.">
        <title>Genome structure and content of the rice root-knot nematode (Meloidogyne graminicola).</title>
        <authorList>
            <person name="Phan N.T."/>
            <person name="Danchin E.G.J."/>
            <person name="Klopp C."/>
            <person name="Perfus-Barbeoch L."/>
            <person name="Kozlowski D.K."/>
            <person name="Koutsovoulos G.D."/>
            <person name="Lopez-Roques C."/>
            <person name="Bouchez O."/>
            <person name="Zahm M."/>
            <person name="Besnard G."/>
            <person name="Bellafiore S."/>
        </authorList>
    </citation>
    <scope>NUCLEOTIDE SEQUENCE</scope>
    <source>
        <strain evidence="3">VN-18</strain>
    </source>
</reference>
<accession>A0A8T0A260</accession>
<comment type="caution">
    <text evidence="3">The sequence shown here is derived from an EMBL/GenBank/DDBJ whole genome shotgun (WGS) entry which is preliminary data.</text>
</comment>
<sequence length="241" mass="27797">MFIICFILFFLHYSIAFQEFTVPLEYSVGDSYSQLGQIRIKPLPKRYNNIEEDIPPATAEFTALSTEALIQWRKTLEENPSVKDYKLKSGQIFSSNSVEGYINSKYAHLLVITADLDNQQILSLTHFPAPLSLLNNITNVKIKERTSPLILFRIQGIVDLPGPDTATYLKRVEEEKRARQQGATQDNRSFIQKYWIYFVPVIVFMVSGGILFIFWFNLNKIQINNDLIENALIEGDNELFF</sequence>